<evidence type="ECO:0000313" key="2">
    <source>
        <dbReference type="Proteomes" id="UP001181622"/>
    </source>
</evidence>
<evidence type="ECO:0000313" key="1">
    <source>
        <dbReference type="EMBL" id="MDR4307552.1"/>
    </source>
</evidence>
<reference evidence="1" key="1">
    <citation type="submission" date="2020-10" db="EMBL/GenBank/DDBJ databases">
        <authorList>
            <person name="Abbas A."/>
            <person name="Razzaq R."/>
            <person name="Waqas M."/>
            <person name="Abbas N."/>
            <person name="Nielsen T.K."/>
            <person name="Hansen L.H."/>
            <person name="Hussain S."/>
            <person name="Shahid M."/>
        </authorList>
    </citation>
    <scope>NUCLEOTIDE SEQUENCE</scope>
    <source>
        <strain evidence="1">S14</strain>
    </source>
</reference>
<gene>
    <name evidence="1" type="ORF">IHQ68_13085</name>
</gene>
<dbReference type="EMBL" id="JADBEO010000027">
    <property type="protein sequence ID" value="MDR4307552.1"/>
    <property type="molecule type" value="Genomic_DNA"/>
</dbReference>
<name>A0ABU1DHI9_9HYPH</name>
<dbReference type="Proteomes" id="UP001181622">
    <property type="component" value="Unassembled WGS sequence"/>
</dbReference>
<protein>
    <submittedName>
        <fullName evidence="1">DUF411 domain-containing protein</fullName>
    </submittedName>
</protein>
<dbReference type="Pfam" id="PF04214">
    <property type="entry name" value="DUF411"/>
    <property type="match status" value="1"/>
</dbReference>
<accession>A0ABU1DHI9</accession>
<proteinExistence type="predicted"/>
<dbReference type="RefSeq" id="WP_309392491.1">
    <property type="nucleotide sequence ID" value="NZ_JADBEO010000027.1"/>
</dbReference>
<sequence>MQIDRRAVLVAIGAAVAIGGRGRAEDKPLVTVYKDPSCDCCDAWIGHIEGAGFPTKVVQTAGMSELKFNLRVPYTVRACHTAIVADYLVEGHVPAEAIVRLLAEKPVLKGGLAVPGMPVGSPGMEMPGTAPEEYDVLLFGDGEPRRFMRFRGGERI</sequence>
<dbReference type="InterPro" id="IPR007332">
    <property type="entry name" value="DUF411"/>
</dbReference>
<organism evidence="1 2">
    <name type="scientific">Chelatococcus sambhunathii</name>
    <dbReference type="NCBI Taxonomy" id="363953"/>
    <lineage>
        <taxon>Bacteria</taxon>
        <taxon>Pseudomonadati</taxon>
        <taxon>Pseudomonadota</taxon>
        <taxon>Alphaproteobacteria</taxon>
        <taxon>Hyphomicrobiales</taxon>
        <taxon>Chelatococcaceae</taxon>
        <taxon>Chelatococcus</taxon>
    </lineage>
</organism>
<comment type="caution">
    <text evidence="1">The sequence shown here is derived from an EMBL/GenBank/DDBJ whole genome shotgun (WGS) entry which is preliminary data.</text>
</comment>
<keyword evidence="2" id="KW-1185">Reference proteome</keyword>